<dbReference type="InParanoid" id="T1ICN9"/>
<dbReference type="AlphaFoldDB" id="T1ICN9"/>
<keyword evidence="2" id="KW-1185">Reference proteome</keyword>
<dbReference type="EMBL" id="ACPB03023396">
    <property type="status" value="NOT_ANNOTATED_CDS"/>
    <property type="molecule type" value="Genomic_DNA"/>
</dbReference>
<sequence length="146" mass="15797">MLVLKLILLLPVLVAALDEDDIENCVDGHGYRTCTPSFPVPADKTVTVTVRYYTISKTLKSIEVAEGGRIIITASLEGSANISRQVCERPSGNHICLHYNKVQVSSGTDICYMISTSANTIYSSGRCDNISSKGIQYIPTGSNLPK</sequence>
<dbReference type="HOGENOM" id="CLU_1779704_0_0_1"/>
<dbReference type="Proteomes" id="UP000015103">
    <property type="component" value="Unassembled WGS sequence"/>
</dbReference>
<protein>
    <submittedName>
        <fullName evidence="1">Uncharacterized protein</fullName>
    </submittedName>
</protein>
<dbReference type="EnsemblMetazoa" id="RPRC014059-RA">
    <property type="protein sequence ID" value="RPRC014059-PA"/>
    <property type="gene ID" value="RPRC014059"/>
</dbReference>
<name>T1ICN9_RHOPR</name>
<proteinExistence type="predicted"/>
<evidence type="ECO:0000313" key="2">
    <source>
        <dbReference type="Proteomes" id="UP000015103"/>
    </source>
</evidence>
<accession>T1ICN9</accession>
<dbReference type="VEuPathDB" id="VectorBase:RPRC014059"/>
<organism evidence="1 2">
    <name type="scientific">Rhodnius prolixus</name>
    <name type="common">Triatomid bug</name>
    <dbReference type="NCBI Taxonomy" id="13249"/>
    <lineage>
        <taxon>Eukaryota</taxon>
        <taxon>Metazoa</taxon>
        <taxon>Ecdysozoa</taxon>
        <taxon>Arthropoda</taxon>
        <taxon>Hexapoda</taxon>
        <taxon>Insecta</taxon>
        <taxon>Pterygota</taxon>
        <taxon>Neoptera</taxon>
        <taxon>Paraneoptera</taxon>
        <taxon>Hemiptera</taxon>
        <taxon>Heteroptera</taxon>
        <taxon>Panheteroptera</taxon>
        <taxon>Cimicomorpha</taxon>
        <taxon>Reduviidae</taxon>
        <taxon>Triatominae</taxon>
        <taxon>Rhodnius</taxon>
    </lineage>
</organism>
<evidence type="ECO:0000313" key="1">
    <source>
        <dbReference type="EnsemblMetazoa" id="RPRC014059-PA"/>
    </source>
</evidence>
<reference evidence="1" key="1">
    <citation type="submission" date="2015-05" db="UniProtKB">
        <authorList>
            <consortium name="EnsemblMetazoa"/>
        </authorList>
    </citation>
    <scope>IDENTIFICATION</scope>
</reference>